<dbReference type="Pfam" id="PF13365">
    <property type="entry name" value="Trypsin_2"/>
    <property type="match status" value="1"/>
</dbReference>
<gene>
    <name evidence="8" type="primary">degP</name>
    <name evidence="7" type="ORF">TL5118_02315</name>
    <name evidence="8" type="ORF">TL5120_03830</name>
</gene>
<dbReference type="EMBL" id="CYSB01000029">
    <property type="protein sequence ID" value="CUH67727.1"/>
    <property type="molecule type" value="Genomic_DNA"/>
</dbReference>
<evidence type="ECO:0000313" key="8">
    <source>
        <dbReference type="EMBL" id="CUH74012.1"/>
    </source>
</evidence>
<proteinExistence type="inferred from homology"/>
<name>A0A0N7LY85_9RHOB</name>
<dbReference type="PROSITE" id="PS50106">
    <property type="entry name" value="PDZ"/>
    <property type="match status" value="1"/>
</dbReference>
<evidence type="ECO:0000256" key="2">
    <source>
        <dbReference type="ARBA" id="ARBA00022670"/>
    </source>
</evidence>
<keyword evidence="2 8" id="KW-0645">Protease</keyword>
<dbReference type="PRINTS" id="PR00834">
    <property type="entry name" value="PROTEASES2C"/>
</dbReference>
<evidence type="ECO:0000313" key="9">
    <source>
        <dbReference type="Proteomes" id="UP000051086"/>
    </source>
</evidence>
<keyword evidence="9" id="KW-1185">Reference proteome</keyword>
<protein>
    <submittedName>
        <fullName evidence="8">Periplasmic serine endoprotease DegP</fullName>
        <ecNumber evidence="8">3.4.21.107</ecNumber>
    </submittedName>
</protein>
<dbReference type="SUPFAM" id="SSF50494">
    <property type="entry name" value="Trypsin-like serine proteases"/>
    <property type="match status" value="1"/>
</dbReference>
<dbReference type="PANTHER" id="PTHR22939:SF129">
    <property type="entry name" value="SERINE PROTEASE HTRA2, MITOCHONDRIAL"/>
    <property type="match status" value="1"/>
</dbReference>
<dbReference type="InterPro" id="IPR036034">
    <property type="entry name" value="PDZ_sf"/>
</dbReference>
<dbReference type="Pfam" id="PF17820">
    <property type="entry name" value="PDZ_6"/>
    <property type="match status" value="1"/>
</dbReference>
<organism evidence="8 10">
    <name type="scientific">Thalassovita autumnalis</name>
    <dbReference type="NCBI Taxonomy" id="2072972"/>
    <lineage>
        <taxon>Bacteria</taxon>
        <taxon>Pseudomonadati</taxon>
        <taxon>Pseudomonadota</taxon>
        <taxon>Alphaproteobacteria</taxon>
        <taxon>Rhodobacterales</taxon>
        <taxon>Roseobacteraceae</taxon>
        <taxon>Thalassovita</taxon>
    </lineage>
</organism>
<accession>A0A0N7LY85</accession>
<dbReference type="SUPFAM" id="SSF50156">
    <property type="entry name" value="PDZ domain-like"/>
    <property type="match status" value="2"/>
</dbReference>
<evidence type="ECO:0000259" key="6">
    <source>
        <dbReference type="PROSITE" id="PS50106"/>
    </source>
</evidence>
<evidence type="ECO:0000313" key="10">
    <source>
        <dbReference type="Proteomes" id="UP000051887"/>
    </source>
</evidence>
<reference evidence="7 9" key="2">
    <citation type="submission" date="2015-09" db="EMBL/GenBank/DDBJ databases">
        <authorList>
            <person name="Rodrigo-Torres L."/>
            <person name="Arahal D.R."/>
        </authorList>
    </citation>
    <scope>NUCLEOTIDE SEQUENCE [LARGE SCALE GENOMIC DNA]</scope>
    <source>
        <strain evidence="7 9">CECT 5118</strain>
    </source>
</reference>
<sequence>MLRTLPAFVFALSLGITSVITPAVAETKIPTSQAEIALGFAPLVKQAAPAVVNIYAKRIVQARQSPFQNDPFFRNFFRDFGESRPQVQNSLGSGVILSADGYVVSNFHVVGGATDIRVVLKDRREYAAEVVLADEDSDLAILKLKDAPEMPYLPLRDSGAVEVGELVLAIGNPFGIGQTVSSGIVSGLARSGVATGAARGYFLQTDAAINPGNSGGALIDVNGALIGVNTSILTRSGGSNGVGFAIPSDLVAQFVAQARQGFETFQRPWAGMSGQTIDNDIAESLGLDRPGGVLISGLHEASPFRAAGVEAGDVIQLVAGAEVNSPQEMIFRMSVAGLGSTVPVTLYRDGSRQDVEVSLVLAPEDPPRATLTLNKGAALPGLQLSQVNPAVVAQYGLRFDTSGVVIEDPGPYGAQVGLRTGDLVLGINGVETDSPQAVAKALDQASRRVAIVVQRGLQRVQIRFRL</sequence>
<dbReference type="InterPro" id="IPR041489">
    <property type="entry name" value="PDZ_6"/>
</dbReference>
<dbReference type="Gene3D" id="2.30.42.10">
    <property type="match status" value="2"/>
</dbReference>
<dbReference type="RefSeq" id="WP_058245131.1">
    <property type="nucleotide sequence ID" value="NZ_CYSB01000029.1"/>
</dbReference>
<dbReference type="EMBL" id="CYSC01000043">
    <property type="protein sequence ID" value="CUH74012.1"/>
    <property type="molecule type" value="Genomic_DNA"/>
</dbReference>
<dbReference type="GO" id="GO:0004252">
    <property type="term" value="F:serine-type endopeptidase activity"/>
    <property type="evidence" value="ECO:0007669"/>
    <property type="project" value="InterPro"/>
</dbReference>
<dbReference type="Proteomes" id="UP000051887">
    <property type="component" value="Unassembled WGS sequence"/>
</dbReference>
<dbReference type="OrthoDB" id="9758917at2"/>
<dbReference type="Gene3D" id="2.40.10.120">
    <property type="match status" value="1"/>
</dbReference>
<keyword evidence="4" id="KW-0720">Serine protease</keyword>
<comment type="similarity">
    <text evidence="1">Belongs to the peptidase S1C family.</text>
</comment>
<dbReference type="InterPro" id="IPR001940">
    <property type="entry name" value="Peptidase_S1C"/>
</dbReference>
<reference evidence="8 10" key="1">
    <citation type="submission" date="2015-09" db="EMBL/GenBank/DDBJ databases">
        <authorList>
            <consortium name="Swine Surveillance"/>
        </authorList>
    </citation>
    <scope>NUCLEOTIDE SEQUENCE [LARGE SCALE GENOMIC DNA]</scope>
    <source>
        <strain evidence="8 10">5120</strain>
    </source>
</reference>
<evidence type="ECO:0000256" key="4">
    <source>
        <dbReference type="ARBA" id="ARBA00022825"/>
    </source>
</evidence>
<dbReference type="GO" id="GO:0006508">
    <property type="term" value="P:proteolysis"/>
    <property type="evidence" value="ECO:0007669"/>
    <property type="project" value="UniProtKB-KW"/>
</dbReference>
<dbReference type="EC" id="3.4.21.107" evidence="8"/>
<dbReference type="InterPro" id="IPR001478">
    <property type="entry name" value="PDZ"/>
</dbReference>
<evidence type="ECO:0000313" key="7">
    <source>
        <dbReference type="EMBL" id="CUH67727.1"/>
    </source>
</evidence>
<keyword evidence="5" id="KW-0732">Signal</keyword>
<dbReference type="AlphaFoldDB" id="A0A0N7LY85"/>
<evidence type="ECO:0000256" key="5">
    <source>
        <dbReference type="SAM" id="SignalP"/>
    </source>
</evidence>
<dbReference type="Pfam" id="PF13180">
    <property type="entry name" value="PDZ_2"/>
    <property type="match status" value="1"/>
</dbReference>
<feature type="signal peptide" evidence="5">
    <location>
        <begin position="1"/>
        <end position="25"/>
    </location>
</feature>
<evidence type="ECO:0000256" key="3">
    <source>
        <dbReference type="ARBA" id="ARBA00022801"/>
    </source>
</evidence>
<dbReference type="SMART" id="SM00228">
    <property type="entry name" value="PDZ"/>
    <property type="match status" value="2"/>
</dbReference>
<dbReference type="PANTHER" id="PTHR22939">
    <property type="entry name" value="SERINE PROTEASE FAMILY S1C HTRA-RELATED"/>
    <property type="match status" value="1"/>
</dbReference>
<dbReference type="InterPro" id="IPR009003">
    <property type="entry name" value="Peptidase_S1_PA"/>
</dbReference>
<evidence type="ECO:0000256" key="1">
    <source>
        <dbReference type="ARBA" id="ARBA00010541"/>
    </source>
</evidence>
<dbReference type="Proteomes" id="UP000051086">
    <property type="component" value="Unassembled WGS sequence"/>
</dbReference>
<feature type="domain" description="PDZ" evidence="6">
    <location>
        <begin position="381"/>
        <end position="457"/>
    </location>
</feature>
<keyword evidence="3 8" id="KW-0378">Hydrolase</keyword>
<feature type="chain" id="PRO_5009790963" evidence="5">
    <location>
        <begin position="26"/>
        <end position="466"/>
    </location>
</feature>